<dbReference type="OrthoDB" id="9802365at2"/>
<dbReference type="FunFam" id="1.10.340.30:FF:000002">
    <property type="entry name" value="Adenine DNA glycosylase"/>
    <property type="match status" value="1"/>
</dbReference>
<reference evidence="16 17" key="1">
    <citation type="submission" date="2018-08" db="EMBL/GenBank/DDBJ databases">
        <title>Acidipila sp. 4G-K13, an acidobacterium isolated from forest soil.</title>
        <authorList>
            <person name="Gao Z.-H."/>
            <person name="Qiu L.-H."/>
        </authorList>
    </citation>
    <scope>NUCLEOTIDE SEQUENCE [LARGE SCALE GENOMIC DNA]</scope>
    <source>
        <strain evidence="16 17">4G-K13</strain>
    </source>
</reference>
<comment type="function">
    <text evidence="3">Adenine glycosylase active on G-A mispairs. MutY also corrects error-prone DNA synthesis past GO lesions which are due to the oxidatively damaged form of guanine: 7,8-dihydro-8-oxoguanine (8-oxo-dGTP).</text>
</comment>
<dbReference type="RefSeq" id="WP_117301779.1">
    <property type="nucleotide sequence ID" value="NZ_QVQT02000005.1"/>
</dbReference>
<evidence type="ECO:0000256" key="8">
    <source>
        <dbReference type="ARBA" id="ARBA00022723"/>
    </source>
</evidence>
<evidence type="ECO:0000256" key="6">
    <source>
        <dbReference type="ARBA" id="ARBA00022023"/>
    </source>
</evidence>
<keyword evidence="13" id="KW-0234">DNA repair</keyword>
<evidence type="ECO:0000256" key="14">
    <source>
        <dbReference type="ARBA" id="ARBA00023295"/>
    </source>
</evidence>
<evidence type="ECO:0000256" key="5">
    <source>
        <dbReference type="ARBA" id="ARBA00012045"/>
    </source>
</evidence>
<evidence type="ECO:0000313" key="16">
    <source>
        <dbReference type="EMBL" id="RFU15891.1"/>
    </source>
</evidence>
<dbReference type="PROSITE" id="PS01155">
    <property type="entry name" value="ENDONUCLEASE_III_2"/>
    <property type="match status" value="1"/>
</dbReference>
<dbReference type="EC" id="3.2.2.31" evidence="5"/>
<evidence type="ECO:0000256" key="1">
    <source>
        <dbReference type="ARBA" id="ARBA00000843"/>
    </source>
</evidence>
<evidence type="ECO:0000256" key="2">
    <source>
        <dbReference type="ARBA" id="ARBA00001966"/>
    </source>
</evidence>
<organism evidence="16 17">
    <name type="scientific">Paracidobacterium acidisoli</name>
    <dbReference type="NCBI Taxonomy" id="2303751"/>
    <lineage>
        <taxon>Bacteria</taxon>
        <taxon>Pseudomonadati</taxon>
        <taxon>Acidobacteriota</taxon>
        <taxon>Terriglobia</taxon>
        <taxon>Terriglobales</taxon>
        <taxon>Acidobacteriaceae</taxon>
        <taxon>Paracidobacterium</taxon>
    </lineage>
</organism>
<dbReference type="GO" id="GO:0032357">
    <property type="term" value="F:oxidized purine DNA binding"/>
    <property type="evidence" value="ECO:0007669"/>
    <property type="project" value="TreeGrafter"/>
</dbReference>
<dbReference type="InterPro" id="IPR023170">
    <property type="entry name" value="HhH_base_excis_C"/>
</dbReference>
<evidence type="ECO:0000256" key="12">
    <source>
        <dbReference type="ARBA" id="ARBA00023014"/>
    </source>
</evidence>
<evidence type="ECO:0000313" key="17">
    <source>
        <dbReference type="Proteomes" id="UP000264702"/>
    </source>
</evidence>
<dbReference type="GO" id="GO:0034039">
    <property type="term" value="F:8-oxo-7,8-dihydroguanine DNA N-glycosylase activity"/>
    <property type="evidence" value="ECO:0007669"/>
    <property type="project" value="TreeGrafter"/>
</dbReference>
<evidence type="ECO:0000256" key="3">
    <source>
        <dbReference type="ARBA" id="ARBA00002933"/>
    </source>
</evidence>
<dbReference type="GO" id="GO:0046872">
    <property type="term" value="F:metal ion binding"/>
    <property type="evidence" value="ECO:0007669"/>
    <property type="project" value="UniProtKB-KW"/>
</dbReference>
<dbReference type="Proteomes" id="UP000264702">
    <property type="component" value="Unassembled WGS sequence"/>
</dbReference>
<dbReference type="SUPFAM" id="SSF48150">
    <property type="entry name" value="DNA-glycosylase"/>
    <property type="match status" value="1"/>
</dbReference>
<dbReference type="InterPro" id="IPR044298">
    <property type="entry name" value="MIG/MutY"/>
</dbReference>
<keyword evidence="7" id="KW-0004">4Fe-4S</keyword>
<evidence type="ECO:0000259" key="15">
    <source>
        <dbReference type="SMART" id="SM00478"/>
    </source>
</evidence>
<evidence type="ECO:0000256" key="4">
    <source>
        <dbReference type="ARBA" id="ARBA00008343"/>
    </source>
</evidence>
<feature type="domain" description="HhH-GPD" evidence="15">
    <location>
        <begin position="42"/>
        <end position="192"/>
    </location>
</feature>
<dbReference type="CDD" id="cd00056">
    <property type="entry name" value="ENDO3c"/>
    <property type="match status" value="1"/>
</dbReference>
<evidence type="ECO:0000256" key="10">
    <source>
        <dbReference type="ARBA" id="ARBA00022801"/>
    </source>
</evidence>
<dbReference type="Gene3D" id="3.90.79.10">
    <property type="entry name" value="Nucleoside Triphosphate Pyrophosphohydrolase"/>
    <property type="match status" value="1"/>
</dbReference>
<comment type="catalytic activity">
    <reaction evidence="1">
        <text>Hydrolyzes free adenine bases from 7,8-dihydro-8-oxoguanine:adenine mismatched double-stranded DNA, leaving an apurinic site.</text>
        <dbReference type="EC" id="3.2.2.31"/>
    </reaction>
</comment>
<comment type="similarity">
    <text evidence="4">Belongs to the Nth/MutY family.</text>
</comment>
<dbReference type="InterPro" id="IPR000445">
    <property type="entry name" value="HhH_motif"/>
</dbReference>
<keyword evidence="12" id="KW-0411">Iron-sulfur</keyword>
<dbReference type="InterPro" id="IPR015797">
    <property type="entry name" value="NUDIX_hydrolase-like_dom_sf"/>
</dbReference>
<gene>
    <name evidence="16" type="ORF">D0Y96_15825</name>
</gene>
<dbReference type="GO" id="GO:0006284">
    <property type="term" value="P:base-excision repair"/>
    <property type="evidence" value="ECO:0007669"/>
    <property type="project" value="InterPro"/>
</dbReference>
<comment type="caution">
    <text evidence="16">The sequence shown here is derived from an EMBL/GenBank/DDBJ whole genome shotgun (WGS) entry which is preliminary data.</text>
</comment>
<dbReference type="SMART" id="SM00478">
    <property type="entry name" value="ENDO3c"/>
    <property type="match status" value="1"/>
</dbReference>
<keyword evidence="10" id="KW-0378">Hydrolase</keyword>
<evidence type="ECO:0000256" key="13">
    <source>
        <dbReference type="ARBA" id="ARBA00023204"/>
    </source>
</evidence>
<keyword evidence="8" id="KW-0479">Metal-binding</keyword>
<dbReference type="AlphaFoldDB" id="A0A372IMC6"/>
<name>A0A372IMC6_9BACT</name>
<dbReference type="InterPro" id="IPR003265">
    <property type="entry name" value="HhH-GPD_domain"/>
</dbReference>
<keyword evidence="14" id="KW-0326">Glycosidase</keyword>
<dbReference type="PANTHER" id="PTHR42944:SF1">
    <property type="entry name" value="ADENINE DNA GLYCOSYLASE"/>
    <property type="match status" value="1"/>
</dbReference>
<dbReference type="Pfam" id="PF00633">
    <property type="entry name" value="HHH"/>
    <property type="match status" value="1"/>
</dbReference>
<dbReference type="SUPFAM" id="SSF55811">
    <property type="entry name" value="Nudix"/>
    <property type="match status" value="1"/>
</dbReference>
<comment type="cofactor">
    <cofactor evidence="2">
        <name>[4Fe-4S] cluster</name>
        <dbReference type="ChEBI" id="CHEBI:49883"/>
    </cofactor>
</comment>
<dbReference type="Gene3D" id="1.10.340.30">
    <property type="entry name" value="Hypothetical protein, domain 2"/>
    <property type="match status" value="1"/>
</dbReference>
<dbReference type="GO" id="GO:0051539">
    <property type="term" value="F:4 iron, 4 sulfur cluster binding"/>
    <property type="evidence" value="ECO:0007669"/>
    <property type="project" value="UniProtKB-KW"/>
</dbReference>
<protein>
    <recommendedName>
        <fullName evidence="6">Adenine DNA glycosylase</fullName>
        <ecNumber evidence="5">3.2.2.31</ecNumber>
    </recommendedName>
</protein>
<evidence type="ECO:0000256" key="7">
    <source>
        <dbReference type="ARBA" id="ARBA00022485"/>
    </source>
</evidence>
<evidence type="ECO:0000256" key="9">
    <source>
        <dbReference type="ARBA" id="ARBA00022763"/>
    </source>
</evidence>
<keyword evidence="9" id="KW-0227">DNA damage</keyword>
<dbReference type="InterPro" id="IPR011257">
    <property type="entry name" value="DNA_glycosylase"/>
</dbReference>
<keyword evidence="11" id="KW-0408">Iron</keyword>
<sequence>MESGPGVDEFRRGLLAWYGENARDLPWRRTADPWAIWVSEIMLQQTRVAAVLEYYTRFMERFPNAAALAEADEAEVLAHWSGLGYYRRARMLHQAAKQIMAHGGQIPRTVTGLRELPGVGEYTAAAIASIAFGEAAAVVDGNVERVLIRYMGQSEEEESRALKTRIQEEAARLLDPERPADFNQAMMELGATMCLPRGPLCLGCPVQEGCATRGEHVTAPAKKMRSREMAYGLFRRKAWPKTEVLLEQRPADASLMAGMWELPEIEAKTAQEDAPALTVRHSITNTNYYVSVFVLNAQQSRELAGTENTREWIAARMLMEMPLTGLSRKILKRLKVMPGYDGPGPLHALEESTDRIVL</sequence>
<keyword evidence="17" id="KW-1185">Reference proteome</keyword>
<dbReference type="GO" id="GO:0035485">
    <property type="term" value="F:adenine/guanine mispair binding"/>
    <property type="evidence" value="ECO:0007669"/>
    <property type="project" value="TreeGrafter"/>
</dbReference>
<dbReference type="InterPro" id="IPR004036">
    <property type="entry name" value="Endonuclease-III-like_CS2"/>
</dbReference>
<dbReference type="GO" id="GO:0000701">
    <property type="term" value="F:purine-specific mismatch base pair DNA N-glycosylase activity"/>
    <property type="evidence" value="ECO:0007669"/>
    <property type="project" value="UniProtKB-EC"/>
</dbReference>
<dbReference type="GO" id="GO:0006298">
    <property type="term" value="P:mismatch repair"/>
    <property type="evidence" value="ECO:0007669"/>
    <property type="project" value="TreeGrafter"/>
</dbReference>
<dbReference type="Gene3D" id="1.10.1670.10">
    <property type="entry name" value="Helix-hairpin-Helix base-excision DNA repair enzymes (C-terminal)"/>
    <property type="match status" value="1"/>
</dbReference>
<proteinExistence type="inferred from homology"/>
<dbReference type="Pfam" id="PF00730">
    <property type="entry name" value="HhH-GPD"/>
    <property type="match status" value="1"/>
</dbReference>
<evidence type="ECO:0000256" key="11">
    <source>
        <dbReference type="ARBA" id="ARBA00023004"/>
    </source>
</evidence>
<dbReference type="PANTHER" id="PTHR42944">
    <property type="entry name" value="ADENINE DNA GLYCOSYLASE"/>
    <property type="match status" value="1"/>
</dbReference>
<accession>A0A372IMC6</accession>
<dbReference type="EMBL" id="QVQT01000005">
    <property type="protein sequence ID" value="RFU15891.1"/>
    <property type="molecule type" value="Genomic_DNA"/>
</dbReference>